<dbReference type="STRING" id="880724.Metig_1587"/>
<dbReference type="GeneID" id="10644460"/>
<evidence type="ECO:0000256" key="2">
    <source>
        <dbReference type="SAM" id="Phobius"/>
    </source>
</evidence>
<keyword evidence="2" id="KW-1133">Transmembrane helix</keyword>
<keyword evidence="1" id="KW-0175">Coiled coil</keyword>
<dbReference type="OrthoDB" id="65172at2157"/>
<dbReference type="Proteomes" id="UP000009227">
    <property type="component" value="Chromosome"/>
</dbReference>
<dbReference type="KEGG" id="mig:Metig_1587"/>
<feature type="coiled-coil region" evidence="1">
    <location>
        <begin position="323"/>
        <end position="350"/>
    </location>
</feature>
<feature type="transmembrane region" description="Helical" evidence="2">
    <location>
        <begin position="421"/>
        <end position="442"/>
    </location>
</feature>
<keyword evidence="2" id="KW-0472">Membrane</keyword>
<keyword evidence="2" id="KW-0812">Transmembrane</keyword>
<dbReference type="EMBL" id="CP002737">
    <property type="protein sequence ID" value="AEF97120.1"/>
    <property type="molecule type" value="Genomic_DNA"/>
</dbReference>
<dbReference type="AlphaFoldDB" id="F6BBB3"/>
<organism evidence="4">
    <name type="scientific">Methanotorris igneus (strain DSM 5666 / JCM 11834 / Kol 5)</name>
    <dbReference type="NCBI Taxonomy" id="880724"/>
    <lineage>
        <taxon>Archaea</taxon>
        <taxon>Methanobacteriati</taxon>
        <taxon>Methanobacteriota</taxon>
        <taxon>Methanomada group</taxon>
        <taxon>Methanococci</taxon>
        <taxon>Methanococcales</taxon>
        <taxon>Methanocaldococcaceae</taxon>
        <taxon>Methanotorris</taxon>
    </lineage>
</organism>
<evidence type="ECO:0000256" key="1">
    <source>
        <dbReference type="SAM" id="Coils"/>
    </source>
</evidence>
<dbReference type="RefSeq" id="WP_013799713.1">
    <property type="nucleotide sequence ID" value="NC_015562.1"/>
</dbReference>
<accession>F6BBB3</accession>
<reference evidence="3 4" key="1">
    <citation type="submission" date="2011-05" db="EMBL/GenBank/DDBJ databases">
        <title>Complete sequence of Methanotorris igneus Kol 5.</title>
        <authorList>
            <consortium name="US DOE Joint Genome Institute"/>
            <person name="Lucas S."/>
            <person name="Han J."/>
            <person name="Lapidus A."/>
            <person name="Cheng J.-F."/>
            <person name="Goodwin L."/>
            <person name="Pitluck S."/>
            <person name="Peters L."/>
            <person name="Mikhailova N."/>
            <person name="Chertkov O."/>
            <person name="Han C."/>
            <person name="Tapia R."/>
            <person name="Land M."/>
            <person name="Hauser L."/>
            <person name="Kyrpides N."/>
            <person name="Ivanova N."/>
            <person name="Pagani I."/>
            <person name="Sieprawska-Lupa M."/>
            <person name="Whitman W."/>
            <person name="Woyke T."/>
        </authorList>
    </citation>
    <scope>NUCLEOTIDE SEQUENCE [LARGE SCALE GENOMIC DNA]</scope>
    <source>
        <strain evidence="4">DSM 5666 / JCM 11834 / Kol 5</strain>
    </source>
</reference>
<evidence type="ECO:0000313" key="4">
    <source>
        <dbReference type="Proteomes" id="UP000009227"/>
    </source>
</evidence>
<gene>
    <name evidence="3" type="ordered locus">Metig_1587</name>
</gene>
<dbReference type="HOGENOM" id="CLU_611953_0_0_2"/>
<name>F6BBB3_METIK</name>
<evidence type="ECO:0000313" key="3">
    <source>
        <dbReference type="EMBL" id="AEF97120.1"/>
    </source>
</evidence>
<sequence length="464" mass="53728">MSKTFTHFVKLKNPKVVITEWIPFGKNYMTEFIDRVTLKEYQKKRVKYFTEVVDNISTIEPVFKTSKYYTKVNIIDFEPEMYVKFIAEVNFEKEGIFQEKDVFIYVDYLGRCIYASEIESAGDEEVYISLDNLAFIIPEMIMDTSKMIKSLIASSQRYIIETLYGQYKVYKHVSILTETIFEINENTLAEVRQVIGNVKRIIDIGEGKLIFGEFGMLLMHPNPKKFENFISCYSFIRSVVQSSQDLFFKLNNISTRLERLSNILTGKIDVETITKLRNELSEIDKELAVIEIVSGYLKEISSLMNEEKFLSKFTGEDARLLKMINAKNKLKKLNNRIIEIENAIKSNLELATSLTRLLTTLSDNLQSKISNQLAESVKHQVAIGEAMELLEAGIFGVYALEAIHILLLLSGKEHELMHYKVLGFPIPFWIVLFAVIFGIYIGKKILEYRKRKVLEEYLATHEID</sequence>
<protein>
    <submittedName>
        <fullName evidence="3">Uncharacterized protein</fullName>
    </submittedName>
</protein>
<keyword evidence="4" id="KW-1185">Reference proteome</keyword>
<proteinExistence type="predicted"/>